<dbReference type="Proteomes" id="UP000018766">
    <property type="component" value="Unassembled WGS sequence"/>
</dbReference>
<accession>V8G2Y6</accession>
<organism evidence="1 2">
    <name type="scientific">Pelistega indica</name>
    <dbReference type="NCBI Taxonomy" id="1414851"/>
    <lineage>
        <taxon>Bacteria</taxon>
        <taxon>Pseudomonadati</taxon>
        <taxon>Pseudomonadota</taxon>
        <taxon>Betaproteobacteria</taxon>
        <taxon>Burkholderiales</taxon>
        <taxon>Alcaligenaceae</taxon>
        <taxon>Pelistega</taxon>
    </lineage>
</organism>
<reference evidence="1 2" key="1">
    <citation type="submission" date="2013-11" db="EMBL/GenBank/DDBJ databases">
        <title>Genomic analysis of Pelistega sp. HM-7.</title>
        <authorList>
            <person name="Kumbhare S.V."/>
            <person name="Shetty S.A."/>
            <person name="Sharma O."/>
            <person name="Dhotre D.P."/>
        </authorList>
    </citation>
    <scope>NUCLEOTIDE SEQUENCE [LARGE SCALE GENOMIC DNA]</scope>
    <source>
        <strain evidence="1 2">HM-7</strain>
    </source>
</reference>
<dbReference type="EMBL" id="AYSV01000087">
    <property type="protein sequence ID" value="ETD70805.1"/>
    <property type="molecule type" value="Genomic_DNA"/>
</dbReference>
<dbReference type="AlphaFoldDB" id="V8G2Y6"/>
<gene>
    <name evidence="1" type="ORF">V757_07350</name>
</gene>
<sequence>MIKFLLSLILLNVILYGLGANWFGFTPSETKITQNNRLPIEYRPQNIQLIKDK</sequence>
<proteinExistence type="predicted"/>
<evidence type="ECO:0000313" key="1">
    <source>
        <dbReference type="EMBL" id="ETD70805.1"/>
    </source>
</evidence>
<dbReference type="RefSeq" id="WP_023951257.1">
    <property type="nucleotide sequence ID" value="NZ_AYSV01000087.1"/>
</dbReference>
<name>V8G2Y6_9BURK</name>
<evidence type="ECO:0000313" key="2">
    <source>
        <dbReference type="Proteomes" id="UP000018766"/>
    </source>
</evidence>
<keyword evidence="2" id="KW-1185">Reference proteome</keyword>
<comment type="caution">
    <text evidence="1">The sequence shown here is derived from an EMBL/GenBank/DDBJ whole genome shotgun (WGS) entry which is preliminary data.</text>
</comment>
<protein>
    <submittedName>
        <fullName evidence="1">Uncharacterized protein</fullName>
    </submittedName>
</protein>